<keyword evidence="1" id="KW-0732">Signal</keyword>
<dbReference type="OrthoDB" id="280681at2"/>
<dbReference type="Pfam" id="PF07589">
    <property type="entry name" value="PEP-CTERM"/>
    <property type="match status" value="1"/>
</dbReference>
<dbReference type="EMBL" id="SJPR01000003">
    <property type="protein sequence ID" value="TWT96896.1"/>
    <property type="molecule type" value="Genomic_DNA"/>
</dbReference>
<organism evidence="3 4">
    <name type="scientific">Botrimarina colliarenosi</name>
    <dbReference type="NCBI Taxonomy" id="2528001"/>
    <lineage>
        <taxon>Bacteria</taxon>
        <taxon>Pseudomonadati</taxon>
        <taxon>Planctomycetota</taxon>
        <taxon>Planctomycetia</taxon>
        <taxon>Pirellulales</taxon>
        <taxon>Lacipirellulaceae</taxon>
        <taxon>Botrimarina</taxon>
    </lineage>
</organism>
<feature type="domain" description="Ice-binding protein C-terminal" evidence="2">
    <location>
        <begin position="173"/>
        <end position="193"/>
    </location>
</feature>
<sequence length="195" mass="19888" precursor="true">MRNFILAALLVISASAASAGTISASAVDTPGLSGYQTVTFSYEEGTGESFRGFDATFEGVINQINPFTLGTVFTDNNAVIPAAGGLVAQDSQFLFASSQILSIGAQEGPGILKAAVSNLAPLNLPNPVAFAQVVTNAPLTTTVRVALDNGTGLDEIYTGTVDFFVNGGTDPMIPEPSTAILAGLALVGFAARRNG</sequence>
<feature type="chain" id="PRO_5022871514" description="Ice-binding protein C-terminal domain-containing protein" evidence="1">
    <location>
        <begin position="20"/>
        <end position="195"/>
    </location>
</feature>
<keyword evidence="4" id="KW-1185">Reference proteome</keyword>
<reference evidence="3 4" key="1">
    <citation type="submission" date="2019-02" db="EMBL/GenBank/DDBJ databases">
        <title>Deep-cultivation of Planctomycetes and their phenomic and genomic characterization uncovers novel biology.</title>
        <authorList>
            <person name="Wiegand S."/>
            <person name="Jogler M."/>
            <person name="Boedeker C."/>
            <person name="Pinto D."/>
            <person name="Vollmers J."/>
            <person name="Rivas-Marin E."/>
            <person name="Kohn T."/>
            <person name="Peeters S.H."/>
            <person name="Heuer A."/>
            <person name="Rast P."/>
            <person name="Oberbeckmann S."/>
            <person name="Bunk B."/>
            <person name="Jeske O."/>
            <person name="Meyerdierks A."/>
            <person name="Storesund J.E."/>
            <person name="Kallscheuer N."/>
            <person name="Luecker S."/>
            <person name="Lage O.M."/>
            <person name="Pohl T."/>
            <person name="Merkel B.J."/>
            <person name="Hornburger P."/>
            <person name="Mueller R.-W."/>
            <person name="Bruemmer F."/>
            <person name="Labrenz M."/>
            <person name="Spormann A.M."/>
            <person name="Op Den Camp H."/>
            <person name="Overmann J."/>
            <person name="Amann R."/>
            <person name="Jetten M.S.M."/>
            <person name="Mascher T."/>
            <person name="Medema M.H."/>
            <person name="Devos D.P."/>
            <person name="Kaster A.-K."/>
            <person name="Ovreas L."/>
            <person name="Rohde M."/>
            <person name="Galperin M.Y."/>
            <person name="Jogler C."/>
        </authorList>
    </citation>
    <scope>NUCLEOTIDE SEQUENCE [LARGE SCALE GENOMIC DNA]</scope>
    <source>
        <strain evidence="3 4">Pla108</strain>
    </source>
</reference>
<accession>A0A5C6ABW8</accession>
<comment type="caution">
    <text evidence="3">The sequence shown here is derived from an EMBL/GenBank/DDBJ whole genome shotgun (WGS) entry which is preliminary data.</text>
</comment>
<dbReference type="InterPro" id="IPR013424">
    <property type="entry name" value="Ice-binding_C"/>
</dbReference>
<evidence type="ECO:0000313" key="3">
    <source>
        <dbReference type="EMBL" id="TWT96896.1"/>
    </source>
</evidence>
<evidence type="ECO:0000259" key="2">
    <source>
        <dbReference type="Pfam" id="PF07589"/>
    </source>
</evidence>
<evidence type="ECO:0000313" key="4">
    <source>
        <dbReference type="Proteomes" id="UP000317421"/>
    </source>
</evidence>
<dbReference type="AlphaFoldDB" id="A0A5C6ABW8"/>
<name>A0A5C6ABW8_9BACT</name>
<feature type="signal peptide" evidence="1">
    <location>
        <begin position="1"/>
        <end position="19"/>
    </location>
</feature>
<dbReference type="Proteomes" id="UP000317421">
    <property type="component" value="Unassembled WGS sequence"/>
</dbReference>
<proteinExistence type="predicted"/>
<protein>
    <recommendedName>
        <fullName evidence="2">Ice-binding protein C-terminal domain-containing protein</fullName>
    </recommendedName>
</protein>
<evidence type="ECO:0000256" key="1">
    <source>
        <dbReference type="SAM" id="SignalP"/>
    </source>
</evidence>
<gene>
    <name evidence="3" type="ORF">Pla108_26710</name>
</gene>